<feature type="region of interest" description="Disordered" evidence="5">
    <location>
        <begin position="591"/>
        <end position="629"/>
    </location>
</feature>
<evidence type="ECO:0000259" key="7">
    <source>
        <dbReference type="PROSITE" id="PS50801"/>
    </source>
</evidence>
<evidence type="ECO:0000256" key="6">
    <source>
        <dbReference type="SAM" id="Phobius"/>
    </source>
</evidence>
<keyword evidence="8" id="KW-1185">Reference proteome</keyword>
<organism evidence="8 9">
    <name type="scientific">Lingula anatina</name>
    <name type="common">Brachiopod</name>
    <name type="synonym">Lingula unguis</name>
    <dbReference type="NCBI Taxonomy" id="7574"/>
    <lineage>
        <taxon>Eukaryota</taxon>
        <taxon>Metazoa</taxon>
        <taxon>Spiralia</taxon>
        <taxon>Lophotrochozoa</taxon>
        <taxon>Brachiopoda</taxon>
        <taxon>Linguliformea</taxon>
        <taxon>Lingulata</taxon>
        <taxon>Lingulida</taxon>
        <taxon>Linguloidea</taxon>
        <taxon>Lingulidae</taxon>
        <taxon>Lingula</taxon>
    </lineage>
</organism>
<keyword evidence="2 6" id="KW-0812">Transmembrane</keyword>
<dbReference type="Pfam" id="PF01740">
    <property type="entry name" value="STAS"/>
    <property type="match status" value="1"/>
</dbReference>
<feature type="transmembrane region" description="Helical" evidence="6">
    <location>
        <begin position="279"/>
        <end position="296"/>
    </location>
</feature>
<feature type="transmembrane region" description="Helical" evidence="6">
    <location>
        <begin position="429"/>
        <end position="448"/>
    </location>
</feature>
<dbReference type="InterPro" id="IPR011547">
    <property type="entry name" value="SLC26A/SulP_dom"/>
</dbReference>
<dbReference type="GO" id="GO:0055085">
    <property type="term" value="P:transmembrane transport"/>
    <property type="evidence" value="ECO:0007669"/>
    <property type="project" value="InterPro"/>
</dbReference>
<evidence type="ECO:0000256" key="5">
    <source>
        <dbReference type="SAM" id="MobiDB-lite"/>
    </source>
</evidence>
<feature type="domain" description="STAS" evidence="7">
    <location>
        <begin position="548"/>
        <end position="748"/>
    </location>
</feature>
<gene>
    <name evidence="9" type="primary">LOC106172705</name>
</gene>
<keyword evidence="4 6" id="KW-0472">Membrane</keyword>
<dbReference type="GO" id="GO:0016020">
    <property type="term" value="C:membrane"/>
    <property type="evidence" value="ECO:0007669"/>
    <property type="project" value="UniProtKB-SubCell"/>
</dbReference>
<feature type="compositionally biased region" description="Basic residues" evidence="5">
    <location>
        <begin position="591"/>
        <end position="607"/>
    </location>
</feature>
<dbReference type="NCBIfam" id="TIGR00815">
    <property type="entry name" value="sulP"/>
    <property type="match status" value="1"/>
</dbReference>
<dbReference type="FunCoup" id="A0A1S3JGE4">
    <property type="interactions" value="139"/>
</dbReference>
<dbReference type="InterPro" id="IPR002645">
    <property type="entry name" value="STAS_dom"/>
</dbReference>
<evidence type="ECO:0000313" key="9">
    <source>
        <dbReference type="RefSeq" id="XP_013408969.1"/>
    </source>
</evidence>
<evidence type="ECO:0000256" key="1">
    <source>
        <dbReference type="ARBA" id="ARBA00004141"/>
    </source>
</evidence>
<sequence length="1027" mass="115755">MEDIYIEQQQQFADSSVRKRGVSDPSKLQVDRPVFTQKEFDDGYDFHEDEKKTLKERLRACKRRCCFSSGKKTRDFFLRLFPFISLVRNYKFPDWIPGDIISGLTVGVLQLPQGVAYSLLASLPPINGLYVSFFPPLLYFFMGTSRHASVGTMGVTSIMVGSVVDREVLNYFSHINNTLDHYNDDQDMTQFKLGVATAITFLAGVWQMLMWISGLSLVVDYLSDTVISAFTCAASIHVISSQLKYIFGVDIQRHAEPLKLVKTYKDIVLNLFNTNVSELVISLICIASLVIVKECINARCRRSKLKVKIPVPVDLIVVVAGTVICYSLDMSEQFGVAIVEDIPTGIPVPKLPPPEYLISIRFIIDSFSLAVVGFAISISMGKYLAKLHDYEIDAEQELLAYGLCNTFSSFFNCFASCTSLSRSLVQESAGGNSQFASLLACGVVLVVMLYVGPLFYYLPKCVLACIIVVAMKGMYMQMGELRGLWKKSKYEFVIWLVTFQAVVLLGNDMGLMVGVGFALITVVFRTQRPYTCLLGNIPNTEIYQDKQKYQAVQEIPGLKIFHFEGSLYHANAEHFRKKLFELTETYPLKLKKKRQKQEKQMKKHKRRQDVLRTEEDKRAKKAEKQKRREMKLAGHRLQNDLDPNFICSIVDESEDDLDDIYAVSGARVTMNNFELRHIIIDCSSMVYIDSVGIKILKQIMTDCKEVGITVLLCECRVNLRELFHKHQLFEKLNSNVIYLTIHDAVIKATSATETVPSELTSSLPQPPSMCNMLDSVPVQLSMPYKPLTRSETACTTVALEMSPQKNEDQVSADDSAYNSAEKIRYAPERREAAVQYNSHSLASSEKLKFLSGTDMELPAELNANFRASTGQIYFPEKDEEFEIDFTLRTSVEGIPQTSDTVSGHFQADFSSAPSDPPHQQQQQQQQQIAEAPLIADFSAVEKQRSNSCLAEPLGQFEADFSTPKEQLEFPQVPLTVAQFNTESMEQLNMPQLFDDDEEPLSRTSSKRSSRKSRGYCNLACSAESSEC</sequence>
<dbReference type="KEGG" id="lak:106172705"/>
<dbReference type="AlphaFoldDB" id="A0A1S3JGE4"/>
<dbReference type="RefSeq" id="XP_013408969.1">
    <property type="nucleotide sequence ID" value="XM_013553515.1"/>
</dbReference>
<dbReference type="STRING" id="7574.A0A1S3JGE4"/>
<feature type="transmembrane region" description="Helical" evidence="6">
    <location>
        <begin position="193"/>
        <end position="212"/>
    </location>
</feature>
<feature type="transmembrane region" description="Helical" evidence="6">
    <location>
        <begin position="398"/>
        <end position="417"/>
    </location>
</feature>
<evidence type="ECO:0000313" key="8">
    <source>
        <dbReference type="Proteomes" id="UP000085678"/>
    </source>
</evidence>
<dbReference type="GeneID" id="106172705"/>
<dbReference type="Gene3D" id="3.30.750.24">
    <property type="entry name" value="STAS domain"/>
    <property type="match status" value="1"/>
</dbReference>
<feature type="compositionally biased region" description="Polar residues" evidence="5">
    <location>
        <begin position="895"/>
        <end position="913"/>
    </location>
</feature>
<dbReference type="PROSITE" id="PS50801">
    <property type="entry name" value="STAS"/>
    <property type="match status" value="1"/>
</dbReference>
<dbReference type="Pfam" id="PF00916">
    <property type="entry name" value="Sulfate_transp"/>
    <property type="match status" value="1"/>
</dbReference>
<dbReference type="InterPro" id="IPR001902">
    <property type="entry name" value="SLC26A/SulP_fam"/>
</dbReference>
<evidence type="ECO:0000256" key="3">
    <source>
        <dbReference type="ARBA" id="ARBA00022989"/>
    </source>
</evidence>
<feature type="region of interest" description="Disordered" evidence="5">
    <location>
        <begin position="895"/>
        <end position="928"/>
    </location>
</feature>
<keyword evidence="3 6" id="KW-1133">Transmembrane helix</keyword>
<name>A0A1S3JGE4_LINAN</name>
<accession>A0A1S3JGE4</accession>
<feature type="transmembrane region" description="Helical" evidence="6">
    <location>
        <begin position="492"/>
        <end position="524"/>
    </location>
</feature>
<reference evidence="9" key="1">
    <citation type="submission" date="2025-08" db="UniProtKB">
        <authorList>
            <consortium name="RefSeq"/>
        </authorList>
    </citation>
    <scope>IDENTIFICATION</scope>
    <source>
        <tissue evidence="9">Gonads</tissue>
    </source>
</reference>
<dbReference type="InterPro" id="IPR036513">
    <property type="entry name" value="STAS_dom_sf"/>
</dbReference>
<dbReference type="PANTHER" id="PTHR11814">
    <property type="entry name" value="SULFATE TRANSPORTER"/>
    <property type="match status" value="1"/>
</dbReference>
<dbReference type="InParanoid" id="A0A1S3JGE4"/>
<feature type="compositionally biased region" description="Basic residues" evidence="5">
    <location>
        <begin position="619"/>
        <end position="629"/>
    </location>
</feature>
<feature type="transmembrane region" description="Helical" evidence="6">
    <location>
        <begin position="356"/>
        <end position="378"/>
    </location>
</feature>
<dbReference type="Proteomes" id="UP000085678">
    <property type="component" value="Unplaced"/>
</dbReference>
<proteinExistence type="predicted"/>
<comment type="subcellular location">
    <subcellularLocation>
        <location evidence="1">Membrane</location>
        <topology evidence="1">Multi-pass membrane protein</topology>
    </subcellularLocation>
</comment>
<feature type="compositionally biased region" description="Basic and acidic residues" evidence="5">
    <location>
        <begin position="608"/>
        <end position="618"/>
    </location>
</feature>
<feature type="compositionally biased region" description="Basic residues" evidence="5">
    <location>
        <begin position="1004"/>
        <end position="1013"/>
    </location>
</feature>
<evidence type="ECO:0000256" key="4">
    <source>
        <dbReference type="ARBA" id="ARBA00023136"/>
    </source>
</evidence>
<feature type="region of interest" description="Disordered" evidence="5">
    <location>
        <begin position="985"/>
        <end position="1014"/>
    </location>
</feature>
<dbReference type="SUPFAM" id="SSF52091">
    <property type="entry name" value="SpoIIaa-like"/>
    <property type="match status" value="1"/>
</dbReference>
<dbReference type="OrthoDB" id="288203at2759"/>
<protein>
    <submittedName>
        <fullName evidence="9">Solute carrier family 26 member 6</fullName>
    </submittedName>
</protein>
<evidence type="ECO:0000256" key="2">
    <source>
        <dbReference type="ARBA" id="ARBA00022692"/>
    </source>
</evidence>
<dbReference type="CDD" id="cd07042">
    <property type="entry name" value="STAS_SulP_like_sulfate_transporter"/>
    <property type="match status" value="1"/>
</dbReference>